<evidence type="ECO:0000313" key="3">
    <source>
        <dbReference type="Proteomes" id="UP000004095"/>
    </source>
</evidence>
<keyword evidence="3" id="KW-1185">Reference proteome</keyword>
<dbReference type="Proteomes" id="UP000004095">
    <property type="component" value="Unassembled WGS sequence"/>
</dbReference>
<accession>A1ZW55</accession>
<feature type="domain" description="DinB-like" evidence="1">
    <location>
        <begin position="17"/>
        <end position="170"/>
    </location>
</feature>
<gene>
    <name evidence="2" type="ORF">M23134_06677</name>
</gene>
<organism evidence="2 3">
    <name type="scientific">Microscilla marina ATCC 23134</name>
    <dbReference type="NCBI Taxonomy" id="313606"/>
    <lineage>
        <taxon>Bacteria</taxon>
        <taxon>Pseudomonadati</taxon>
        <taxon>Bacteroidota</taxon>
        <taxon>Cytophagia</taxon>
        <taxon>Cytophagales</taxon>
        <taxon>Microscillaceae</taxon>
        <taxon>Microscilla</taxon>
    </lineage>
</organism>
<dbReference type="AlphaFoldDB" id="A1ZW55"/>
<dbReference type="InterPro" id="IPR034660">
    <property type="entry name" value="DinB/YfiT-like"/>
</dbReference>
<evidence type="ECO:0000259" key="1">
    <source>
        <dbReference type="Pfam" id="PF12867"/>
    </source>
</evidence>
<evidence type="ECO:0000313" key="2">
    <source>
        <dbReference type="EMBL" id="EAY25418.1"/>
    </source>
</evidence>
<sequence>MTDSIHSKLDIIENITQAFDQVSGFMYSLTSAQFMQASTGQWSVGQHLHHLVLSTLPINALLLGDIEHIKVFGALERDTWNYEQLVTQYQAYLTQGAKAKGKFVPDELTPYDKQEVIEAFVQAKEALILAVEQWDDDQLDNYCIPHPLLGKLSVREMLFFTIYHTRHHFQGIKRLLRNILN</sequence>
<dbReference type="Pfam" id="PF12867">
    <property type="entry name" value="DinB_2"/>
    <property type="match status" value="1"/>
</dbReference>
<name>A1ZW55_MICM2</name>
<dbReference type="eggNOG" id="COG2318">
    <property type="taxonomic scope" value="Bacteria"/>
</dbReference>
<dbReference type="EMBL" id="AAWS01000049">
    <property type="protein sequence ID" value="EAY25418.1"/>
    <property type="molecule type" value="Genomic_DNA"/>
</dbReference>
<dbReference type="OrthoDB" id="954225at2"/>
<reference evidence="2 3" key="1">
    <citation type="submission" date="2007-01" db="EMBL/GenBank/DDBJ databases">
        <authorList>
            <person name="Haygood M."/>
            <person name="Podell S."/>
            <person name="Anderson C."/>
            <person name="Hopkinson B."/>
            <person name="Roe K."/>
            <person name="Barbeau K."/>
            <person name="Gaasterland T."/>
            <person name="Ferriera S."/>
            <person name="Johnson J."/>
            <person name="Kravitz S."/>
            <person name="Beeson K."/>
            <person name="Sutton G."/>
            <person name="Rogers Y.-H."/>
            <person name="Friedman R."/>
            <person name="Frazier M."/>
            <person name="Venter J.C."/>
        </authorList>
    </citation>
    <scope>NUCLEOTIDE SEQUENCE [LARGE SCALE GENOMIC DNA]</scope>
    <source>
        <strain evidence="2 3">ATCC 23134</strain>
    </source>
</reference>
<dbReference type="Gene3D" id="1.20.120.450">
    <property type="entry name" value="dinb family like domain"/>
    <property type="match status" value="1"/>
</dbReference>
<dbReference type="InterPro" id="IPR024775">
    <property type="entry name" value="DinB-like"/>
</dbReference>
<dbReference type="SUPFAM" id="SSF109854">
    <property type="entry name" value="DinB/YfiT-like putative metalloenzymes"/>
    <property type="match status" value="1"/>
</dbReference>
<proteinExistence type="predicted"/>
<comment type="caution">
    <text evidence="2">The sequence shown here is derived from an EMBL/GenBank/DDBJ whole genome shotgun (WGS) entry which is preliminary data.</text>
</comment>
<dbReference type="RefSeq" id="WP_002702922.1">
    <property type="nucleotide sequence ID" value="NZ_AAWS01000049.1"/>
</dbReference>
<protein>
    <recommendedName>
        <fullName evidence="1">DinB-like domain-containing protein</fullName>
    </recommendedName>
</protein>